<dbReference type="EMBL" id="PJNH01000003">
    <property type="protein sequence ID" value="PKR77076.1"/>
    <property type="molecule type" value="Genomic_DNA"/>
</dbReference>
<dbReference type="OrthoDB" id="9783294at2"/>
<dbReference type="InterPro" id="IPR036264">
    <property type="entry name" value="Bact_exopeptidase_dim_dom"/>
</dbReference>
<name>A0A2I0QRW5_9BACI</name>
<sequence length="381" mass="41548">MEEIIEYLKNRQGEMLELVEDLVKMESPSQEPILTSQIAEYLTICFTKMTEGTYTRISSDEYTDHIRAEWGTGEEQLLILTHFDTVWPQGTIEEMPFYVEDGKAYGPGTFDMKAGIVQALFAIQAIHELNIHLNKKIVLLMTSDEELGSPTSKEAIMEEAEKSSHVFVMEPPLGENGALKTARKGVGTFDVSVTGVSSHAGIEPEKGASAITELAEQITYLSSLTDLVKGTSVNVGIIDGGSSKNVVAEEAHAVVDVRVQTQEEMDRVVPLIEALSPQDDEVKIEVTGEIYRPPLERTDEIEALFDQASVLSKKYLGFELEEESTGGGSDANFTAELAPTLDGLGAVGDGAHASHEHVIIEEMPKRSALLAMLLVTCGQSK</sequence>
<organism evidence="5 6">
    <name type="scientific">Halalkalibacillus sediminis</name>
    <dbReference type="NCBI Taxonomy" id="2018042"/>
    <lineage>
        <taxon>Bacteria</taxon>
        <taxon>Bacillati</taxon>
        <taxon>Bacillota</taxon>
        <taxon>Bacilli</taxon>
        <taxon>Bacillales</taxon>
        <taxon>Bacillaceae</taxon>
        <taxon>Halalkalibacillus</taxon>
    </lineage>
</organism>
<dbReference type="GO" id="GO:0016787">
    <property type="term" value="F:hydrolase activity"/>
    <property type="evidence" value="ECO:0007669"/>
    <property type="project" value="UniProtKB-KW"/>
</dbReference>
<dbReference type="RefSeq" id="WP_101331879.1">
    <property type="nucleotide sequence ID" value="NZ_PJNH01000003.1"/>
</dbReference>
<dbReference type="PIRSF" id="PIRSF037238">
    <property type="entry name" value="Carboxypeptidase_G2"/>
    <property type="match status" value="1"/>
</dbReference>
<protein>
    <submittedName>
        <fullName evidence="5">Peptidase M20</fullName>
    </submittedName>
</protein>
<feature type="domain" description="Peptidase M20 dimerisation" evidence="4">
    <location>
        <begin position="181"/>
        <end position="275"/>
    </location>
</feature>
<evidence type="ECO:0000313" key="5">
    <source>
        <dbReference type="EMBL" id="PKR77076.1"/>
    </source>
</evidence>
<feature type="active site" description="Proton acceptor" evidence="3">
    <location>
        <position position="145"/>
    </location>
</feature>
<evidence type="ECO:0000313" key="6">
    <source>
        <dbReference type="Proteomes" id="UP000243524"/>
    </source>
</evidence>
<dbReference type="AlphaFoldDB" id="A0A2I0QRW5"/>
<evidence type="ECO:0000259" key="4">
    <source>
        <dbReference type="Pfam" id="PF07687"/>
    </source>
</evidence>
<dbReference type="GO" id="GO:0046872">
    <property type="term" value="F:metal ion binding"/>
    <property type="evidence" value="ECO:0007669"/>
    <property type="project" value="UniProtKB-KW"/>
</dbReference>
<gene>
    <name evidence="5" type="ORF">CEY16_10030</name>
</gene>
<dbReference type="Gene3D" id="3.30.70.360">
    <property type="match status" value="1"/>
</dbReference>
<evidence type="ECO:0000256" key="1">
    <source>
        <dbReference type="ARBA" id="ARBA00022723"/>
    </source>
</evidence>
<proteinExistence type="predicted"/>
<feature type="active site" evidence="3">
    <location>
        <position position="84"/>
    </location>
</feature>
<dbReference type="Proteomes" id="UP000243524">
    <property type="component" value="Unassembled WGS sequence"/>
</dbReference>
<dbReference type="Gene3D" id="3.40.630.10">
    <property type="entry name" value="Zn peptidases"/>
    <property type="match status" value="1"/>
</dbReference>
<dbReference type="Pfam" id="PF07687">
    <property type="entry name" value="M20_dimer"/>
    <property type="match status" value="1"/>
</dbReference>
<dbReference type="SUPFAM" id="SSF55031">
    <property type="entry name" value="Bacterial exopeptidase dimerisation domain"/>
    <property type="match status" value="1"/>
</dbReference>
<keyword evidence="1" id="KW-0479">Metal-binding</keyword>
<dbReference type="SUPFAM" id="SSF53187">
    <property type="entry name" value="Zn-dependent exopeptidases"/>
    <property type="match status" value="1"/>
</dbReference>
<comment type="caution">
    <text evidence="5">The sequence shown here is derived from an EMBL/GenBank/DDBJ whole genome shotgun (WGS) entry which is preliminary data.</text>
</comment>
<dbReference type="CDD" id="cd03885">
    <property type="entry name" value="M20_CPDG2"/>
    <property type="match status" value="1"/>
</dbReference>
<evidence type="ECO:0000256" key="2">
    <source>
        <dbReference type="ARBA" id="ARBA00022801"/>
    </source>
</evidence>
<dbReference type="InterPro" id="IPR050072">
    <property type="entry name" value="Peptidase_M20A"/>
</dbReference>
<keyword evidence="2" id="KW-0378">Hydrolase</keyword>
<accession>A0A2I0QRW5</accession>
<dbReference type="InterPro" id="IPR002933">
    <property type="entry name" value="Peptidase_M20"/>
</dbReference>
<dbReference type="PANTHER" id="PTHR43808:SF9">
    <property type="entry name" value="BLL0789 PROTEIN"/>
    <property type="match status" value="1"/>
</dbReference>
<dbReference type="PANTHER" id="PTHR43808">
    <property type="entry name" value="ACETYLORNITHINE DEACETYLASE"/>
    <property type="match status" value="1"/>
</dbReference>
<reference evidence="5 6" key="1">
    <citation type="submission" date="2017-06" db="EMBL/GenBank/DDBJ databases">
        <title>the draft geome sequence of Illustriluteabacillus marina B3227.</title>
        <authorList>
            <person name="He R.-H."/>
            <person name="Du Z.-J."/>
        </authorList>
    </citation>
    <scope>NUCLEOTIDE SEQUENCE [LARGE SCALE GENOMIC DNA]</scope>
    <source>
        <strain evidence="5 6">B3227</strain>
    </source>
</reference>
<dbReference type="InterPro" id="IPR017150">
    <property type="entry name" value="Pept_M20_glutamate_carboxypep"/>
</dbReference>
<dbReference type="InterPro" id="IPR011650">
    <property type="entry name" value="Peptidase_M20_dimer"/>
</dbReference>
<keyword evidence="6" id="KW-1185">Reference proteome</keyword>
<evidence type="ECO:0000256" key="3">
    <source>
        <dbReference type="PIRSR" id="PIRSR037238-1"/>
    </source>
</evidence>
<dbReference type="Pfam" id="PF01546">
    <property type="entry name" value="Peptidase_M20"/>
    <property type="match status" value="1"/>
</dbReference>